<reference evidence="1" key="1">
    <citation type="submission" date="2016-06" db="UniProtKB">
        <authorList>
            <consortium name="WormBaseParasite"/>
        </authorList>
    </citation>
    <scope>IDENTIFICATION</scope>
</reference>
<name>A0A183EJ68_9BILA</name>
<dbReference type="WBParaSite" id="GPUH_0002103401-mRNA-1">
    <property type="protein sequence ID" value="GPUH_0002103401-mRNA-1"/>
    <property type="gene ID" value="GPUH_0002103401"/>
</dbReference>
<protein>
    <submittedName>
        <fullName evidence="1">Secreted protein</fullName>
    </submittedName>
</protein>
<accession>A0A183EJ68</accession>
<sequence length="71" mass="8109">LRRMWKEQNSSHLLVVVESKIGRRRCVRTGTTMIVMMKQKCTVQRCHPLNSGASCKRASTVTVLILIKPQN</sequence>
<dbReference type="AlphaFoldDB" id="A0A183EJ68"/>
<organism evidence="1">
    <name type="scientific">Gongylonema pulchrum</name>
    <dbReference type="NCBI Taxonomy" id="637853"/>
    <lineage>
        <taxon>Eukaryota</taxon>
        <taxon>Metazoa</taxon>
        <taxon>Ecdysozoa</taxon>
        <taxon>Nematoda</taxon>
        <taxon>Chromadorea</taxon>
        <taxon>Rhabditida</taxon>
        <taxon>Spirurina</taxon>
        <taxon>Spiruromorpha</taxon>
        <taxon>Spiruroidea</taxon>
        <taxon>Gongylonematidae</taxon>
        <taxon>Gongylonema</taxon>
    </lineage>
</organism>
<proteinExistence type="predicted"/>
<evidence type="ECO:0000313" key="1">
    <source>
        <dbReference type="WBParaSite" id="GPUH_0002103401-mRNA-1"/>
    </source>
</evidence>